<dbReference type="Pfam" id="PF01497">
    <property type="entry name" value="Peripla_BP_2"/>
    <property type="match status" value="1"/>
</dbReference>
<dbReference type="PANTHER" id="PTHR30535:SF4">
    <property type="entry name" value="HEMIN-BINDING PERIPLASMIC PROTEIN HMUT"/>
    <property type="match status" value="1"/>
</dbReference>
<comment type="caution">
    <text evidence="3">The sequence shown here is derived from an EMBL/GenBank/DDBJ whole genome shotgun (WGS) entry which is preliminary data.</text>
</comment>
<gene>
    <name evidence="3" type="ORF">WI372_16645</name>
</gene>
<evidence type="ECO:0000313" key="4">
    <source>
        <dbReference type="Proteomes" id="UP001484239"/>
    </source>
</evidence>
<feature type="chain" id="PRO_5046748907" evidence="1">
    <location>
        <begin position="37"/>
        <end position="295"/>
    </location>
</feature>
<keyword evidence="4" id="KW-1185">Reference proteome</keyword>
<dbReference type="InterPro" id="IPR002491">
    <property type="entry name" value="ABC_transptr_periplasmic_BD"/>
</dbReference>
<dbReference type="EMBL" id="JBBHLI010000013">
    <property type="protein sequence ID" value="MEK9502625.1"/>
    <property type="molecule type" value="Genomic_DNA"/>
</dbReference>
<name>A0ABU9EGK7_9BACT</name>
<evidence type="ECO:0000259" key="2">
    <source>
        <dbReference type="PROSITE" id="PS50983"/>
    </source>
</evidence>
<evidence type="ECO:0000313" key="3">
    <source>
        <dbReference type="EMBL" id="MEK9502625.1"/>
    </source>
</evidence>
<accession>A0ABU9EGK7</accession>
<dbReference type="Gene3D" id="3.40.50.1980">
    <property type="entry name" value="Nitrogenase molybdenum iron protein domain"/>
    <property type="match status" value="2"/>
</dbReference>
<evidence type="ECO:0000256" key="1">
    <source>
        <dbReference type="SAM" id="SignalP"/>
    </source>
</evidence>
<dbReference type="Proteomes" id="UP001484239">
    <property type="component" value="Unassembled WGS sequence"/>
</dbReference>
<protein>
    <submittedName>
        <fullName evidence="3">ABC transporter substrate-binding protein</fullName>
    </submittedName>
</protein>
<dbReference type="InterPro" id="IPR050902">
    <property type="entry name" value="ABC_Transporter_SBP"/>
</dbReference>
<dbReference type="SUPFAM" id="SSF53807">
    <property type="entry name" value="Helical backbone' metal receptor"/>
    <property type="match status" value="1"/>
</dbReference>
<sequence length="295" mass="29548">MNLNRNSAVRSTLRFAPGLALAIALSALATAVSAQAPSTLRVVSLGGSTTETVFALGAEGLLVGVDQSSIYPAAAEALPDVGYYRTLGTEGILSLAPDLVLAAEGSGPPAVLAQLRAAGVTVVAVPGGEHPRAAIDKVRIVAAALGRASDGEVLEASIQADLERLAAMPLPSGVAPRALFVWGRGGQTMQVAGSATGAQAMLELAGAANAIQGFEGYRPLTPEAVVAAAPEVIVIDADLLDSLGGVAGLASDPALAVTPAVQAGRVVPIDVLGFLGFGPRTAELAIDLRRALAER</sequence>
<reference evidence="3 4" key="1">
    <citation type="submission" date="2024-02" db="EMBL/GenBank/DDBJ databases">
        <title>A novel Gemmatimonadota bacterium.</title>
        <authorList>
            <person name="Du Z.-J."/>
            <person name="Ye Y.-Q."/>
        </authorList>
    </citation>
    <scope>NUCLEOTIDE SEQUENCE [LARGE SCALE GENOMIC DNA]</scope>
    <source>
        <strain evidence="3 4">DH-20</strain>
    </source>
</reference>
<feature type="domain" description="Fe/B12 periplasmic-binding" evidence="2">
    <location>
        <begin position="41"/>
        <end position="295"/>
    </location>
</feature>
<keyword evidence="1" id="KW-0732">Signal</keyword>
<feature type="signal peptide" evidence="1">
    <location>
        <begin position="1"/>
        <end position="36"/>
    </location>
</feature>
<dbReference type="PROSITE" id="PS50983">
    <property type="entry name" value="FE_B12_PBP"/>
    <property type="match status" value="1"/>
</dbReference>
<dbReference type="PANTHER" id="PTHR30535">
    <property type="entry name" value="VITAMIN B12-BINDING PROTEIN"/>
    <property type="match status" value="1"/>
</dbReference>
<organism evidence="3 4">
    <name type="scientific">Gaopeijia maritima</name>
    <dbReference type="NCBI Taxonomy" id="3119007"/>
    <lineage>
        <taxon>Bacteria</taxon>
        <taxon>Pseudomonadati</taxon>
        <taxon>Gemmatimonadota</taxon>
        <taxon>Longimicrobiia</taxon>
        <taxon>Gaopeijiales</taxon>
        <taxon>Gaopeijiaceae</taxon>
        <taxon>Gaopeijia</taxon>
    </lineage>
</organism>
<proteinExistence type="predicted"/>